<evidence type="ECO:0000256" key="6">
    <source>
        <dbReference type="ARBA" id="ARBA00023015"/>
    </source>
</evidence>
<dbReference type="AlphaFoldDB" id="A0A1Q2D7T3"/>
<dbReference type="GO" id="GO:0046914">
    <property type="term" value="F:transition metal ion binding"/>
    <property type="evidence" value="ECO:0007669"/>
    <property type="project" value="InterPro"/>
</dbReference>
<keyword evidence="4" id="KW-0963">Cytoplasm</keyword>
<sequence>MKKSSSNKEDYLKAIYENNGIDEFVSNKTLSQHLNVSPASVTEMVEKLQSDGLLEYKPYTGVKLTLNGLNQTITIIRNHRIIETFLYDKLGYSLHDLHHLSEELEHVKDPIFFDRLFTYLSKPKTCPHGGIIPTHDNYREPSLIPISDFKPGDSLIIGRVMDDTSVLNYMSSINLTVGDTIHIVDIDHFNELIVFTINQSDKTFHISLKQAHLIFSSYT</sequence>
<dbReference type="EMBL" id="CP019609">
    <property type="protein sequence ID" value="AQP54474.1"/>
    <property type="molecule type" value="Genomic_DNA"/>
</dbReference>
<keyword evidence="5" id="KW-0678">Repressor</keyword>
<dbReference type="PANTHER" id="PTHR33238:SF11">
    <property type="entry name" value="TRANSCRIPTIONAL REGULATOR MNTR"/>
    <property type="match status" value="1"/>
</dbReference>
<evidence type="ECO:0000256" key="2">
    <source>
        <dbReference type="ARBA" id="ARBA00007871"/>
    </source>
</evidence>
<evidence type="ECO:0000256" key="5">
    <source>
        <dbReference type="ARBA" id="ARBA00022491"/>
    </source>
</evidence>
<comment type="subcellular location">
    <subcellularLocation>
        <location evidence="1">Cytoplasm</location>
    </subcellularLocation>
</comment>
<evidence type="ECO:0000256" key="9">
    <source>
        <dbReference type="ARBA" id="ARBA00023163"/>
    </source>
</evidence>
<dbReference type="SMART" id="SM00899">
    <property type="entry name" value="FeoA"/>
    <property type="match status" value="1"/>
</dbReference>
<comment type="similarity">
    <text evidence="2">Belongs to the DtxR/MntR family.</text>
</comment>
<dbReference type="Pfam" id="PF01325">
    <property type="entry name" value="Fe_dep_repress"/>
    <property type="match status" value="1"/>
</dbReference>
<dbReference type="RefSeq" id="WP_077276556.1">
    <property type="nucleotide sequence ID" value="NZ_CP019609.1"/>
</dbReference>
<evidence type="ECO:0000256" key="7">
    <source>
        <dbReference type="ARBA" id="ARBA00023125"/>
    </source>
</evidence>
<evidence type="ECO:0000256" key="4">
    <source>
        <dbReference type="ARBA" id="ARBA00022490"/>
    </source>
</evidence>
<keyword evidence="6" id="KW-0805">Transcription regulation</keyword>
<keyword evidence="10" id="KW-0464">Manganese</keyword>
<dbReference type="SMART" id="SM00529">
    <property type="entry name" value="HTH_DTXR"/>
    <property type="match status" value="1"/>
</dbReference>
<gene>
    <name evidence="12" type="ORF">BW732_09835</name>
</gene>
<dbReference type="InterPro" id="IPR001367">
    <property type="entry name" value="Fe_dep_repressor"/>
</dbReference>
<evidence type="ECO:0000256" key="11">
    <source>
        <dbReference type="ARBA" id="ARBA00032593"/>
    </source>
</evidence>
<dbReference type="Proteomes" id="UP000188246">
    <property type="component" value="Chromosome"/>
</dbReference>
<dbReference type="InterPro" id="IPR038157">
    <property type="entry name" value="FeoA_core_dom"/>
</dbReference>
<dbReference type="SUPFAM" id="SSF47979">
    <property type="entry name" value="Iron-dependent repressor protein, dimerization domain"/>
    <property type="match status" value="1"/>
</dbReference>
<evidence type="ECO:0000313" key="12">
    <source>
        <dbReference type="EMBL" id="AQP54474.1"/>
    </source>
</evidence>
<evidence type="ECO:0000313" key="13">
    <source>
        <dbReference type="Proteomes" id="UP000188246"/>
    </source>
</evidence>
<dbReference type="InterPro" id="IPR050536">
    <property type="entry name" value="DtxR_MntR_Metal-Reg"/>
</dbReference>
<keyword evidence="7" id="KW-0238">DNA-binding</keyword>
<keyword evidence="13" id="KW-1185">Reference proteome</keyword>
<dbReference type="GO" id="GO:0046983">
    <property type="term" value="F:protein dimerization activity"/>
    <property type="evidence" value="ECO:0007669"/>
    <property type="project" value="InterPro"/>
</dbReference>
<dbReference type="Gene3D" id="2.30.30.90">
    <property type="match status" value="1"/>
</dbReference>
<dbReference type="InterPro" id="IPR036388">
    <property type="entry name" value="WH-like_DNA-bd_sf"/>
</dbReference>
<dbReference type="InterPro" id="IPR036390">
    <property type="entry name" value="WH_DNA-bd_sf"/>
</dbReference>
<dbReference type="Gene3D" id="1.10.10.10">
    <property type="entry name" value="Winged helix-like DNA-binding domain superfamily/Winged helix DNA-binding domain"/>
    <property type="match status" value="1"/>
</dbReference>
<dbReference type="GO" id="GO:0003677">
    <property type="term" value="F:DNA binding"/>
    <property type="evidence" value="ECO:0007669"/>
    <property type="project" value="UniProtKB-KW"/>
</dbReference>
<dbReference type="PROSITE" id="PS50944">
    <property type="entry name" value="HTH_DTXR"/>
    <property type="match status" value="1"/>
</dbReference>
<dbReference type="GO" id="GO:0003700">
    <property type="term" value="F:DNA-binding transcription factor activity"/>
    <property type="evidence" value="ECO:0007669"/>
    <property type="project" value="InterPro"/>
</dbReference>
<evidence type="ECO:0000256" key="1">
    <source>
        <dbReference type="ARBA" id="ARBA00004496"/>
    </source>
</evidence>
<dbReference type="InterPro" id="IPR007167">
    <property type="entry name" value="Fe-transptr_FeoA-like"/>
</dbReference>
<keyword evidence="8" id="KW-0010">Activator</keyword>
<keyword evidence="9" id="KW-0804">Transcription</keyword>
<proteinExistence type="inferred from homology"/>
<protein>
    <recommendedName>
        <fullName evidence="11">Manganese transport regulator</fullName>
    </recommendedName>
</protein>
<evidence type="ECO:0000256" key="10">
    <source>
        <dbReference type="ARBA" id="ARBA00023211"/>
    </source>
</evidence>
<dbReference type="InterPro" id="IPR022687">
    <property type="entry name" value="HTH_DTXR"/>
</dbReference>
<dbReference type="SUPFAM" id="SSF46785">
    <property type="entry name" value="Winged helix' DNA-binding domain"/>
    <property type="match status" value="1"/>
</dbReference>
<evidence type="ECO:0000256" key="3">
    <source>
        <dbReference type="ARBA" id="ARBA00011738"/>
    </source>
</evidence>
<accession>A0A1Q2D7T3</accession>
<reference evidence="12 13" key="1">
    <citation type="journal article" date="2010" name="Int. J. Syst. Evol. Microbiol.">
        <title>Vagococcus penaei sp. nov., isolated from spoilage microbiota of cooked shrimp (Penaeus vannamei).</title>
        <authorList>
            <person name="Jaffres E."/>
            <person name="Prevost H."/>
            <person name="Rossero A."/>
            <person name="Joffraud J.J."/>
            <person name="Dousset X."/>
        </authorList>
    </citation>
    <scope>NUCLEOTIDE SEQUENCE [LARGE SCALE GENOMIC DNA]</scope>
    <source>
        <strain evidence="12 13">CD276</strain>
    </source>
</reference>
<dbReference type="Pfam" id="PF02742">
    <property type="entry name" value="Fe_dep_repr_C"/>
    <property type="match status" value="1"/>
</dbReference>
<evidence type="ECO:0000256" key="8">
    <source>
        <dbReference type="ARBA" id="ARBA00023159"/>
    </source>
</evidence>
<organism evidence="12 13">
    <name type="scientific">Vagococcus penaei</name>
    <dbReference type="NCBI Taxonomy" id="633807"/>
    <lineage>
        <taxon>Bacteria</taxon>
        <taxon>Bacillati</taxon>
        <taxon>Bacillota</taxon>
        <taxon>Bacilli</taxon>
        <taxon>Lactobacillales</taxon>
        <taxon>Enterococcaceae</taxon>
        <taxon>Vagococcus</taxon>
    </lineage>
</organism>
<dbReference type="GO" id="GO:0005737">
    <property type="term" value="C:cytoplasm"/>
    <property type="evidence" value="ECO:0007669"/>
    <property type="project" value="UniProtKB-SubCell"/>
</dbReference>
<dbReference type="OrthoDB" id="9791355at2"/>
<comment type="subunit">
    <text evidence="3">Homodimer.</text>
</comment>
<dbReference type="PANTHER" id="PTHR33238">
    <property type="entry name" value="IRON (METAL) DEPENDENT REPRESSOR, DTXR FAMILY"/>
    <property type="match status" value="1"/>
</dbReference>
<dbReference type="Pfam" id="PF04023">
    <property type="entry name" value="FeoA"/>
    <property type="match status" value="1"/>
</dbReference>
<dbReference type="InterPro" id="IPR022689">
    <property type="entry name" value="Iron_dep_repressor"/>
</dbReference>
<dbReference type="KEGG" id="vpi:BW732_09835"/>
<name>A0A1Q2D7T3_9ENTE</name>
<dbReference type="InterPro" id="IPR036421">
    <property type="entry name" value="Fe_dep_repressor_sf"/>
</dbReference>
<dbReference type="STRING" id="633807.BW732_09835"/>